<dbReference type="Proteomes" id="UP001500831">
    <property type="component" value="Unassembled WGS sequence"/>
</dbReference>
<proteinExistence type="predicted"/>
<evidence type="ECO:0000256" key="1">
    <source>
        <dbReference type="SAM" id="SignalP"/>
    </source>
</evidence>
<feature type="chain" id="PRO_5047242627" description="DUF11 domain-containing protein" evidence="1">
    <location>
        <begin position="30"/>
        <end position="185"/>
    </location>
</feature>
<sequence>MRHPISKIAALALVAPLAGGMLFTAPASAAPAQAPASAAATADEPYSAFKVSVSAPKKVRAGGKITYTIKAVNEGPHLADTFYMGGLVPKGSKITAIHAPKGTVCDNYSDGFWCWTPDALKVGQYEAIQVTVKLGKKSGRTAEAILGVDTYDVPNGAENLSRDEYERMGIKGWYFVKKVKTRIVH</sequence>
<gene>
    <name evidence="3" type="ORF">GCM10010517_43410</name>
</gene>
<feature type="signal peptide" evidence="1">
    <location>
        <begin position="1"/>
        <end position="29"/>
    </location>
</feature>
<dbReference type="Pfam" id="PF01345">
    <property type="entry name" value="DUF11"/>
    <property type="match status" value="1"/>
</dbReference>
<dbReference type="InterPro" id="IPR001434">
    <property type="entry name" value="OmcB-like_DUF11"/>
</dbReference>
<organism evidence="3 4">
    <name type="scientific">Streptosporangium fragile</name>
    <dbReference type="NCBI Taxonomy" id="46186"/>
    <lineage>
        <taxon>Bacteria</taxon>
        <taxon>Bacillati</taxon>
        <taxon>Actinomycetota</taxon>
        <taxon>Actinomycetes</taxon>
        <taxon>Streptosporangiales</taxon>
        <taxon>Streptosporangiaceae</taxon>
        <taxon>Streptosporangium</taxon>
    </lineage>
</organism>
<name>A0ABP6IJP9_9ACTN</name>
<evidence type="ECO:0000259" key="2">
    <source>
        <dbReference type="Pfam" id="PF01345"/>
    </source>
</evidence>
<evidence type="ECO:0000313" key="4">
    <source>
        <dbReference type="Proteomes" id="UP001500831"/>
    </source>
</evidence>
<comment type="caution">
    <text evidence="3">The sequence shown here is derived from an EMBL/GenBank/DDBJ whole genome shotgun (WGS) entry which is preliminary data.</text>
</comment>
<dbReference type="RefSeq" id="WP_344974438.1">
    <property type="nucleotide sequence ID" value="NZ_BAAAVI010000031.1"/>
</dbReference>
<keyword evidence="4" id="KW-1185">Reference proteome</keyword>
<protein>
    <recommendedName>
        <fullName evidence="2">DUF11 domain-containing protein</fullName>
    </recommendedName>
</protein>
<evidence type="ECO:0000313" key="3">
    <source>
        <dbReference type="EMBL" id="GAA2880737.1"/>
    </source>
</evidence>
<dbReference type="EMBL" id="BAAAVI010000031">
    <property type="protein sequence ID" value="GAA2880737.1"/>
    <property type="molecule type" value="Genomic_DNA"/>
</dbReference>
<accession>A0ABP6IJP9</accession>
<feature type="domain" description="DUF11" evidence="2">
    <location>
        <begin position="56"/>
        <end position="146"/>
    </location>
</feature>
<reference evidence="4" key="1">
    <citation type="journal article" date="2019" name="Int. J. Syst. Evol. Microbiol.">
        <title>The Global Catalogue of Microorganisms (GCM) 10K type strain sequencing project: providing services to taxonomists for standard genome sequencing and annotation.</title>
        <authorList>
            <consortium name="The Broad Institute Genomics Platform"/>
            <consortium name="The Broad Institute Genome Sequencing Center for Infectious Disease"/>
            <person name="Wu L."/>
            <person name="Ma J."/>
        </authorList>
    </citation>
    <scope>NUCLEOTIDE SEQUENCE [LARGE SCALE GENOMIC DNA]</scope>
    <source>
        <strain evidence="4">JCM 6242</strain>
    </source>
</reference>
<keyword evidence="1" id="KW-0732">Signal</keyword>